<dbReference type="Proteomes" id="UP000000755">
    <property type="component" value="Chromosome"/>
</dbReference>
<dbReference type="AlphaFoldDB" id="A0M5W0"/>
<evidence type="ECO:0000313" key="2">
    <source>
        <dbReference type="Proteomes" id="UP000000755"/>
    </source>
</evidence>
<name>A0M5W0_CHRFK</name>
<gene>
    <name evidence="1" type="ordered locus">GFO_3061</name>
</gene>
<accession>A0M5W0</accession>
<protein>
    <submittedName>
        <fullName evidence="1">Uncharacterized protein</fullName>
    </submittedName>
</protein>
<dbReference type="STRING" id="411154.GFO_3061"/>
<evidence type="ECO:0000313" key="1">
    <source>
        <dbReference type="EMBL" id="CAL68005.1"/>
    </source>
</evidence>
<dbReference type="EMBL" id="CU207366">
    <property type="protein sequence ID" value="CAL68005.1"/>
    <property type="molecule type" value="Genomic_DNA"/>
</dbReference>
<dbReference type="HOGENOM" id="CLU_3007909_0_0_10"/>
<proteinExistence type="predicted"/>
<dbReference type="KEGG" id="gfo:GFO_3061"/>
<reference evidence="1 2" key="1">
    <citation type="journal article" date="2006" name="Environ. Microbiol.">
        <title>Whole genome analysis of the marine Bacteroidetes'Gramella forsetii' reveals adaptations to degradation of polymeric organic matter.</title>
        <authorList>
            <person name="Bauer M."/>
            <person name="Kube M."/>
            <person name="Teeling H."/>
            <person name="Richter M."/>
            <person name="Lombardot T."/>
            <person name="Allers E."/>
            <person name="Wuerdemann C.A."/>
            <person name="Quast C."/>
            <person name="Kuhl H."/>
            <person name="Knaust F."/>
            <person name="Woebken D."/>
            <person name="Bischof K."/>
            <person name="Mussmann M."/>
            <person name="Choudhuri J.V."/>
            <person name="Meyer F."/>
            <person name="Reinhardt R."/>
            <person name="Amann R.I."/>
            <person name="Gloeckner F.O."/>
        </authorList>
    </citation>
    <scope>NUCLEOTIDE SEQUENCE [LARGE SCALE GENOMIC DNA]</scope>
    <source>
        <strain evidence="1 2">KT0803</strain>
    </source>
</reference>
<organism evidence="1 2">
    <name type="scientific">Christiangramia forsetii (strain DSM 17595 / CGMCC 1.15422 / KT0803)</name>
    <name type="common">Gramella forsetii</name>
    <dbReference type="NCBI Taxonomy" id="411154"/>
    <lineage>
        <taxon>Bacteria</taxon>
        <taxon>Pseudomonadati</taxon>
        <taxon>Bacteroidota</taxon>
        <taxon>Flavobacteriia</taxon>
        <taxon>Flavobacteriales</taxon>
        <taxon>Flavobacteriaceae</taxon>
        <taxon>Christiangramia</taxon>
    </lineage>
</organism>
<sequence length="56" mass="6438">MFYRRPVPIAIGIVSGSQQMLNQVQHDGLTVCHPERSRRMSLRLEIFVISTKGRNL</sequence>